<feature type="domain" description="Aminoacyl-tRNA synthetase class Ia" evidence="11">
    <location>
        <begin position="13"/>
        <end position="556"/>
    </location>
</feature>
<dbReference type="PATRIC" id="fig|1618448.3.peg.424"/>
<dbReference type="InterPro" id="IPR002300">
    <property type="entry name" value="aa-tRNA-synth_Ia"/>
</dbReference>
<comment type="caution">
    <text evidence="13">The sequence shown here is derived from an EMBL/GenBank/DDBJ whole genome shotgun (WGS) entry which is preliminary data.</text>
</comment>
<evidence type="ECO:0000256" key="1">
    <source>
        <dbReference type="ARBA" id="ARBA00013169"/>
    </source>
</evidence>
<dbReference type="EMBL" id="LCQD01000007">
    <property type="protein sequence ID" value="KKW12924.1"/>
    <property type="molecule type" value="Genomic_DNA"/>
</dbReference>
<dbReference type="NCBIfam" id="TIGR00422">
    <property type="entry name" value="valS"/>
    <property type="match status" value="1"/>
</dbReference>
<dbReference type="InterPro" id="IPR014729">
    <property type="entry name" value="Rossmann-like_a/b/a_fold"/>
</dbReference>
<evidence type="ECO:0000256" key="5">
    <source>
        <dbReference type="ARBA" id="ARBA00022840"/>
    </source>
</evidence>
<dbReference type="InterPro" id="IPR009008">
    <property type="entry name" value="Val/Leu/Ile-tRNA-synth_edit"/>
</dbReference>
<dbReference type="Proteomes" id="UP000034588">
    <property type="component" value="Unassembled WGS sequence"/>
</dbReference>
<organism evidence="13 14">
    <name type="scientific">Candidatus Gottesmanbacteria bacterium GW2011_GWB1_49_7</name>
    <dbReference type="NCBI Taxonomy" id="1618448"/>
    <lineage>
        <taxon>Bacteria</taxon>
        <taxon>Candidatus Gottesmaniibacteriota</taxon>
    </lineage>
</organism>
<evidence type="ECO:0000256" key="6">
    <source>
        <dbReference type="ARBA" id="ARBA00022917"/>
    </source>
</evidence>
<dbReference type="Pfam" id="PF08264">
    <property type="entry name" value="Anticodon_1"/>
    <property type="match status" value="1"/>
</dbReference>
<keyword evidence="7 10" id="KW-0030">Aminoacyl-tRNA synthetase</keyword>
<protein>
    <recommendedName>
        <fullName evidence="1 9">Valine--tRNA ligase</fullName>
        <ecNumber evidence="1 9">6.1.1.9</ecNumber>
    </recommendedName>
</protein>
<evidence type="ECO:0000256" key="3">
    <source>
        <dbReference type="ARBA" id="ARBA00022598"/>
    </source>
</evidence>
<name>A0A0G1Z2D1_9BACT</name>
<dbReference type="PANTHER" id="PTHR11946">
    <property type="entry name" value="VALYL-TRNA SYNTHETASES"/>
    <property type="match status" value="1"/>
</dbReference>
<dbReference type="InterPro" id="IPR002303">
    <property type="entry name" value="Valyl-tRNA_ligase"/>
</dbReference>
<dbReference type="Gene3D" id="1.10.730.10">
    <property type="entry name" value="Isoleucyl-tRNA Synthetase, Domain 1"/>
    <property type="match status" value="1"/>
</dbReference>
<dbReference type="GO" id="GO:0006438">
    <property type="term" value="P:valyl-tRNA aminoacylation"/>
    <property type="evidence" value="ECO:0007669"/>
    <property type="project" value="UniProtKB-UniRule"/>
</dbReference>
<keyword evidence="5 10" id="KW-0067">ATP-binding</keyword>
<dbReference type="GO" id="GO:0002161">
    <property type="term" value="F:aminoacyl-tRNA deacylase activity"/>
    <property type="evidence" value="ECO:0007669"/>
    <property type="project" value="InterPro"/>
</dbReference>
<dbReference type="EC" id="6.1.1.9" evidence="1 9"/>
<keyword evidence="6 10" id="KW-0648">Protein biosynthesis</keyword>
<evidence type="ECO:0000256" key="7">
    <source>
        <dbReference type="ARBA" id="ARBA00023146"/>
    </source>
</evidence>
<dbReference type="AlphaFoldDB" id="A0A0G1Z2D1"/>
<dbReference type="SUPFAM" id="SSF52374">
    <property type="entry name" value="Nucleotidylyl transferase"/>
    <property type="match status" value="1"/>
</dbReference>
<keyword evidence="2" id="KW-0963">Cytoplasm</keyword>
<evidence type="ECO:0000256" key="2">
    <source>
        <dbReference type="ARBA" id="ARBA00022490"/>
    </source>
</evidence>
<keyword evidence="4 10" id="KW-0547">Nucleotide-binding</keyword>
<dbReference type="PRINTS" id="PR00986">
    <property type="entry name" value="TRNASYNTHVAL"/>
</dbReference>
<gene>
    <name evidence="13" type="ORF">UY48_C0007G0013</name>
</gene>
<dbReference type="InterPro" id="IPR033705">
    <property type="entry name" value="Anticodon_Ia_Val"/>
</dbReference>
<evidence type="ECO:0000256" key="10">
    <source>
        <dbReference type="RuleBase" id="RU363035"/>
    </source>
</evidence>
<dbReference type="GO" id="GO:0005829">
    <property type="term" value="C:cytosol"/>
    <property type="evidence" value="ECO:0007669"/>
    <property type="project" value="TreeGrafter"/>
</dbReference>
<dbReference type="NCBIfam" id="NF004349">
    <property type="entry name" value="PRK05729.1"/>
    <property type="match status" value="1"/>
</dbReference>
<proteinExistence type="inferred from homology"/>
<comment type="similarity">
    <text evidence="10">Belongs to the class-I aminoacyl-tRNA synthetase family.</text>
</comment>
<dbReference type="InterPro" id="IPR001412">
    <property type="entry name" value="aa-tRNA-synth_I_CS"/>
</dbReference>
<dbReference type="Pfam" id="PF00133">
    <property type="entry name" value="tRNA-synt_1"/>
    <property type="match status" value="1"/>
</dbReference>
<evidence type="ECO:0000256" key="8">
    <source>
        <dbReference type="ARBA" id="ARBA00047552"/>
    </source>
</evidence>
<dbReference type="CDD" id="cd07962">
    <property type="entry name" value="Anticodon_Ia_Val"/>
    <property type="match status" value="1"/>
</dbReference>
<dbReference type="SUPFAM" id="SSF50677">
    <property type="entry name" value="ValRS/IleRS/LeuRS editing domain"/>
    <property type="match status" value="1"/>
</dbReference>
<sequence>MDKAYNPAAVEGKIYELWEQGGYFTPKIDKKKKPFTVLLPPPNANADLHLGHAMYVVEDIMIRYHRMKGDPTLWLPGADHAGFETQYVYEKQLAKEGKSRFDFDRETLYKMIWDFVQANRGNMENQLRRLGFSLDWSRNIFTLDPKIIAIVHQTFKKLYDDGLVYRAAGLVNYCTRDGTSFSDLEVVHVEQTDPLYYMKYGPFVLATVRPETKFGDTAVAVNPKDKRYKEWIGKEITVEGLLGPFKVKVVGDAAIDPTFGTGVAKVTPAHDFTDFDIGKRHNLPMKQVISFDGRLTDLAGHYKGMKVKAARELIAKDLEAKGLLDHVDPTYTHTVATCYKCGNVLEPLPLAQWHVKVKPLTDKAKQAIKQKKIAFIPKRFEKIVTMWLTNFHDWNISRQIVWGIRIPAWQCKDCSAWTVTRGEMPRSCVTCGKSNLVQDTDNFDTWFSSGQWPAATLKTTKPGDFDYFYPTSVMETAYDILAVWVCRMIMLGLYATGEVPFRTVYFHGLVRDSKGQKMSKSKGNVINPLKMADQYGADALRFSLVFGTAAGNDQSVSEDKIRGMRNFANKLWNIGRFINLSIQKNIPFYDDAMHKKLTIAHDKRIISELNMLVAGVTKNMEGYRYSDAAKKIYDFAWHRLADVHLEKNKERFAAGDTQALAVLRHVFFMILKLLHPFMPFVTEELYQKMPGWDGTPLIVSRWPKT</sequence>
<keyword evidence="3 10" id="KW-0436">Ligase</keyword>
<dbReference type="GO" id="GO:0005524">
    <property type="term" value="F:ATP binding"/>
    <property type="evidence" value="ECO:0007669"/>
    <property type="project" value="UniProtKB-KW"/>
</dbReference>
<dbReference type="InterPro" id="IPR009080">
    <property type="entry name" value="tRNAsynth_Ia_anticodon-bd"/>
</dbReference>
<reference evidence="13 14" key="1">
    <citation type="journal article" date="2015" name="Nature">
        <title>rRNA introns, odd ribosomes, and small enigmatic genomes across a large radiation of phyla.</title>
        <authorList>
            <person name="Brown C.T."/>
            <person name="Hug L.A."/>
            <person name="Thomas B.C."/>
            <person name="Sharon I."/>
            <person name="Castelle C.J."/>
            <person name="Singh A."/>
            <person name="Wilkins M.J."/>
            <person name="Williams K.H."/>
            <person name="Banfield J.F."/>
        </authorList>
    </citation>
    <scope>NUCLEOTIDE SEQUENCE [LARGE SCALE GENOMIC DNA]</scope>
</reference>
<evidence type="ECO:0000259" key="11">
    <source>
        <dbReference type="Pfam" id="PF00133"/>
    </source>
</evidence>
<dbReference type="GO" id="GO:0004832">
    <property type="term" value="F:valine-tRNA ligase activity"/>
    <property type="evidence" value="ECO:0007669"/>
    <property type="project" value="UniProtKB-UniRule"/>
</dbReference>
<accession>A0A0G1Z2D1</accession>
<comment type="catalytic activity">
    <reaction evidence="8">
        <text>tRNA(Val) + L-valine + ATP = L-valyl-tRNA(Val) + AMP + diphosphate</text>
        <dbReference type="Rhea" id="RHEA:10704"/>
        <dbReference type="Rhea" id="RHEA-COMP:9672"/>
        <dbReference type="Rhea" id="RHEA-COMP:9708"/>
        <dbReference type="ChEBI" id="CHEBI:30616"/>
        <dbReference type="ChEBI" id="CHEBI:33019"/>
        <dbReference type="ChEBI" id="CHEBI:57762"/>
        <dbReference type="ChEBI" id="CHEBI:78442"/>
        <dbReference type="ChEBI" id="CHEBI:78537"/>
        <dbReference type="ChEBI" id="CHEBI:456215"/>
        <dbReference type="EC" id="6.1.1.9"/>
    </reaction>
</comment>
<evidence type="ECO:0000256" key="9">
    <source>
        <dbReference type="NCBIfam" id="TIGR00422"/>
    </source>
</evidence>
<dbReference type="InterPro" id="IPR013155">
    <property type="entry name" value="M/V/L/I-tRNA-synth_anticd-bd"/>
</dbReference>
<evidence type="ECO:0000313" key="14">
    <source>
        <dbReference type="Proteomes" id="UP000034588"/>
    </source>
</evidence>
<evidence type="ECO:0000256" key="4">
    <source>
        <dbReference type="ARBA" id="ARBA00022741"/>
    </source>
</evidence>
<evidence type="ECO:0000259" key="12">
    <source>
        <dbReference type="Pfam" id="PF08264"/>
    </source>
</evidence>
<dbReference type="Gene3D" id="3.40.50.620">
    <property type="entry name" value="HUPs"/>
    <property type="match status" value="2"/>
</dbReference>
<dbReference type="PANTHER" id="PTHR11946:SF93">
    <property type="entry name" value="VALINE--TRNA LIGASE, CHLOROPLASTIC_MITOCHONDRIAL 2"/>
    <property type="match status" value="1"/>
</dbReference>
<evidence type="ECO:0000313" key="13">
    <source>
        <dbReference type="EMBL" id="KKW12924.1"/>
    </source>
</evidence>
<dbReference type="PROSITE" id="PS00178">
    <property type="entry name" value="AA_TRNA_LIGASE_I"/>
    <property type="match status" value="1"/>
</dbReference>
<dbReference type="SUPFAM" id="SSF47323">
    <property type="entry name" value="Anticodon-binding domain of a subclass of class I aminoacyl-tRNA synthetases"/>
    <property type="match status" value="1"/>
</dbReference>
<feature type="domain" description="Methionyl/Valyl/Leucyl/Isoleucyl-tRNA synthetase anticodon-binding" evidence="12">
    <location>
        <begin position="602"/>
        <end position="704"/>
    </location>
</feature>